<dbReference type="Pfam" id="PF01370">
    <property type="entry name" value="Epimerase"/>
    <property type="match status" value="1"/>
</dbReference>
<dbReference type="SUPFAM" id="SSF51735">
    <property type="entry name" value="NAD(P)-binding Rossmann-fold domains"/>
    <property type="match status" value="1"/>
</dbReference>
<dbReference type="InterPro" id="IPR036291">
    <property type="entry name" value="NAD(P)-bd_dom_sf"/>
</dbReference>
<dbReference type="InterPro" id="IPR001509">
    <property type="entry name" value="Epimerase_deHydtase"/>
</dbReference>
<accession>A0ABM8TR31</accession>
<dbReference type="PANTHER" id="PTHR48079">
    <property type="entry name" value="PROTEIN YEEZ"/>
    <property type="match status" value="1"/>
</dbReference>
<dbReference type="EMBL" id="CAJPVI010000048">
    <property type="protein sequence ID" value="CAG2158613.1"/>
    <property type="molecule type" value="Genomic_DNA"/>
</dbReference>
<feature type="domain" description="NAD-dependent epimerase/dehydratase" evidence="1">
    <location>
        <begin position="3"/>
        <end position="162"/>
    </location>
</feature>
<proteinExistence type="predicted"/>
<comment type="caution">
    <text evidence="2">The sequence shown here is derived from an EMBL/GenBank/DDBJ whole genome shotgun (WGS) entry which is preliminary data.</text>
</comment>
<dbReference type="Proteomes" id="UP000672657">
    <property type="component" value="Unassembled WGS sequence"/>
</dbReference>
<evidence type="ECO:0000313" key="2">
    <source>
        <dbReference type="EMBL" id="CAG2158613.1"/>
    </source>
</evidence>
<dbReference type="RefSeq" id="WP_211956926.1">
    <property type="nucleotide sequence ID" value="NZ_CAJPVI010000048.1"/>
</dbReference>
<sequence>MKILIVGGTGMIGGHAALALRDKGHEVTIAGRNRPAADTPLGELDYLRCDYIANDLPAAQLGAFDALVFAAGNDVRHLPADGDEAAHWERANVQGVPRFFRAARDAGIRVAVHVGSFYPQAMPELVEHNAYIRSRKLADEGVRALAGAEFRVVSVNAPFVVGTVPGLLVPMFKAYTNYAKGGFAPMPDFAPPGGVNFISAASLSEAIEGALLRGENGKAYLVGDENLTFQDYFGAFFREVGRPVPPAIDQEHPLMPDAAICFGRGNTLYYEPDSAETALLGYRRQDIARTVKEIVAQYGG</sequence>
<keyword evidence="3" id="KW-1185">Reference proteome</keyword>
<evidence type="ECO:0000259" key="1">
    <source>
        <dbReference type="Pfam" id="PF01370"/>
    </source>
</evidence>
<protein>
    <recommendedName>
        <fullName evidence="1">NAD-dependent epimerase/dehydratase domain-containing protein</fullName>
    </recommendedName>
</protein>
<organism evidence="2 3">
    <name type="scientific">Cupriavidus numazuensis</name>
    <dbReference type="NCBI Taxonomy" id="221992"/>
    <lineage>
        <taxon>Bacteria</taxon>
        <taxon>Pseudomonadati</taxon>
        <taxon>Pseudomonadota</taxon>
        <taxon>Betaproteobacteria</taxon>
        <taxon>Burkholderiales</taxon>
        <taxon>Burkholderiaceae</taxon>
        <taxon>Cupriavidus</taxon>
    </lineage>
</organism>
<evidence type="ECO:0000313" key="3">
    <source>
        <dbReference type="Proteomes" id="UP000672657"/>
    </source>
</evidence>
<name>A0ABM8TR31_9BURK</name>
<dbReference type="PANTHER" id="PTHR48079:SF6">
    <property type="entry name" value="NAD(P)-BINDING DOMAIN-CONTAINING PROTEIN-RELATED"/>
    <property type="match status" value="1"/>
</dbReference>
<reference evidence="2 3" key="1">
    <citation type="submission" date="2021-03" db="EMBL/GenBank/DDBJ databases">
        <authorList>
            <person name="Peeters C."/>
        </authorList>
    </citation>
    <scope>NUCLEOTIDE SEQUENCE [LARGE SCALE GENOMIC DNA]</scope>
    <source>
        <strain evidence="2 3">LMG 26411</strain>
    </source>
</reference>
<dbReference type="InterPro" id="IPR051783">
    <property type="entry name" value="NAD(P)-dependent_oxidoreduct"/>
</dbReference>
<gene>
    <name evidence="2" type="ORF">LMG26411_06079</name>
</gene>
<dbReference type="Gene3D" id="3.40.50.720">
    <property type="entry name" value="NAD(P)-binding Rossmann-like Domain"/>
    <property type="match status" value="1"/>
</dbReference>